<reference evidence="1" key="1">
    <citation type="submission" date="2017-05" db="UniProtKB">
        <authorList>
            <consortium name="EnsemblMetazoa"/>
        </authorList>
    </citation>
    <scope>IDENTIFICATION</scope>
</reference>
<protein>
    <submittedName>
        <fullName evidence="1">Uncharacterized protein</fullName>
    </submittedName>
</protein>
<organism evidence="1">
    <name type="scientific">Amphimedon queenslandica</name>
    <name type="common">Sponge</name>
    <dbReference type="NCBI Taxonomy" id="400682"/>
    <lineage>
        <taxon>Eukaryota</taxon>
        <taxon>Metazoa</taxon>
        <taxon>Porifera</taxon>
        <taxon>Demospongiae</taxon>
        <taxon>Heteroscleromorpha</taxon>
        <taxon>Haplosclerida</taxon>
        <taxon>Niphatidae</taxon>
        <taxon>Amphimedon</taxon>
    </lineage>
</organism>
<evidence type="ECO:0000313" key="1">
    <source>
        <dbReference type="EnsemblMetazoa" id="Aqu2.1.33609_001"/>
    </source>
</evidence>
<dbReference type="AlphaFoldDB" id="A0A1X7V1E2"/>
<name>A0A1X7V1E2_AMPQE</name>
<dbReference type="EnsemblMetazoa" id="Aqu2.1.33609_001">
    <property type="protein sequence ID" value="Aqu2.1.33609_001"/>
    <property type="gene ID" value="Aqu2.1.33609"/>
</dbReference>
<dbReference type="InParanoid" id="A0A1X7V1E2"/>
<accession>A0A1X7V1E2</accession>
<proteinExistence type="predicted"/>
<sequence length="43" mass="5368">FENVNYVCEIQYVTQNFLISYFYFYCKRQQLLHIIQSKISNRI</sequence>